<comment type="caution">
    <text evidence="5">The sequence shown here is derived from an EMBL/GenBank/DDBJ whole genome shotgun (WGS) entry which is preliminary data.</text>
</comment>
<proteinExistence type="inferred from homology"/>
<keyword evidence="2" id="KW-0560">Oxidoreductase</keyword>
<dbReference type="InterPro" id="IPR036318">
    <property type="entry name" value="FAD-bd_PCMH-like_sf"/>
</dbReference>
<dbReference type="Proteomes" id="UP001310594">
    <property type="component" value="Unassembled WGS sequence"/>
</dbReference>
<protein>
    <recommendedName>
        <fullName evidence="4">FAD-binding PCMH-type domain-containing protein</fullName>
    </recommendedName>
</protein>
<dbReference type="SUPFAM" id="SSF56176">
    <property type="entry name" value="FAD-binding/transporter-associated domain-like"/>
    <property type="match status" value="1"/>
</dbReference>
<keyword evidence="3" id="KW-0732">Signal</keyword>
<accession>A0AAN8A2H6</accession>
<feature type="domain" description="FAD-binding PCMH-type" evidence="4">
    <location>
        <begin position="117"/>
        <end position="301"/>
    </location>
</feature>
<feature type="chain" id="PRO_5042864209" description="FAD-binding PCMH-type domain-containing protein" evidence="3">
    <location>
        <begin position="17"/>
        <end position="591"/>
    </location>
</feature>
<evidence type="ECO:0000313" key="5">
    <source>
        <dbReference type="EMBL" id="KAK5698270.1"/>
    </source>
</evidence>
<feature type="signal peptide" evidence="3">
    <location>
        <begin position="1"/>
        <end position="16"/>
    </location>
</feature>
<dbReference type="Pfam" id="PF08031">
    <property type="entry name" value="BBE"/>
    <property type="match status" value="1"/>
</dbReference>
<sequence>MALWLFVLISVVGIVATPSAKPNEACKCAPTDECWPSLSTWNALNATTNGHLIKTEPEAISCYPGPAQDVAKCAAIDASWADARFHSQNPVGLSYPIDDTCPPINTTAGGVAHTCTLGSNPWYAVNATSPRDVVTAITFAKRQNVRLVIKDTGHDLLGRSTGFGSLEIWLRNLRTGLSFESKHTSTCQADPWTGAAISIGGGYTFNDVYKVARANNVVVVGGGTPSVGALGGWMQGGGHGPVSRQFGLGADQVLEAEVVLANGEYITVSPCLNTDIYWAIRGGGPGTYGVVTKTIIKAYPMVNVQVQHVAIAPLTDNTTALLDAVAILYEAYPDLNDMGYAGYGTWSINQPAPLFANFTAGYVHGFYTFDKSIKYAQSTFAPTLQKLLPYNGTSLFISVTYVSYPDYWTFYTAESGQEPAVGSTGSALTSRLFSRSAVQHDTPRLRSMLDIIAGTPEQYTSNTFELVSGGANFAKPDSYSGLNPAWRISYFSNIVARGWGPSATQADTDSVRHDITFVKGAAMEKQAPETGVYMNEANRLDPDWKQNFYGKHYERLSSIKRNVDPHGLFYCPTCVGSDQWKEDSTGRLCRV</sequence>
<organism evidence="5 6">
    <name type="scientific">Elasticomyces elasticus</name>
    <dbReference type="NCBI Taxonomy" id="574655"/>
    <lineage>
        <taxon>Eukaryota</taxon>
        <taxon>Fungi</taxon>
        <taxon>Dikarya</taxon>
        <taxon>Ascomycota</taxon>
        <taxon>Pezizomycotina</taxon>
        <taxon>Dothideomycetes</taxon>
        <taxon>Dothideomycetidae</taxon>
        <taxon>Mycosphaerellales</taxon>
        <taxon>Teratosphaeriaceae</taxon>
        <taxon>Elasticomyces</taxon>
    </lineage>
</organism>
<dbReference type="AlphaFoldDB" id="A0AAN8A2H6"/>
<evidence type="ECO:0000313" key="6">
    <source>
        <dbReference type="Proteomes" id="UP001310594"/>
    </source>
</evidence>
<dbReference type="Gene3D" id="3.30.465.10">
    <property type="match status" value="2"/>
</dbReference>
<dbReference type="GO" id="GO:0071949">
    <property type="term" value="F:FAD binding"/>
    <property type="evidence" value="ECO:0007669"/>
    <property type="project" value="InterPro"/>
</dbReference>
<reference evidence="5" key="1">
    <citation type="submission" date="2023-08" db="EMBL/GenBank/DDBJ databases">
        <title>Black Yeasts Isolated from many extreme environments.</title>
        <authorList>
            <person name="Coleine C."/>
            <person name="Stajich J.E."/>
            <person name="Selbmann L."/>
        </authorList>
    </citation>
    <scope>NUCLEOTIDE SEQUENCE</scope>
    <source>
        <strain evidence="5">CCFEE 5810</strain>
    </source>
</reference>
<evidence type="ECO:0000256" key="3">
    <source>
        <dbReference type="SAM" id="SignalP"/>
    </source>
</evidence>
<dbReference type="InterPro" id="IPR006094">
    <property type="entry name" value="Oxid_FAD_bind_N"/>
</dbReference>
<evidence type="ECO:0000256" key="2">
    <source>
        <dbReference type="ARBA" id="ARBA00023002"/>
    </source>
</evidence>
<dbReference type="PANTHER" id="PTHR13878">
    <property type="entry name" value="GULONOLACTONE OXIDASE"/>
    <property type="match status" value="1"/>
</dbReference>
<dbReference type="EMBL" id="JAVRQU010000010">
    <property type="protein sequence ID" value="KAK5698270.1"/>
    <property type="molecule type" value="Genomic_DNA"/>
</dbReference>
<dbReference type="PROSITE" id="PS51387">
    <property type="entry name" value="FAD_PCMH"/>
    <property type="match status" value="1"/>
</dbReference>
<gene>
    <name evidence="5" type="ORF">LTR97_007231</name>
</gene>
<dbReference type="InterPro" id="IPR050432">
    <property type="entry name" value="FAD-linked_Oxidoreductases_BP"/>
</dbReference>
<dbReference type="GO" id="GO:0016491">
    <property type="term" value="F:oxidoreductase activity"/>
    <property type="evidence" value="ECO:0007669"/>
    <property type="project" value="UniProtKB-KW"/>
</dbReference>
<evidence type="ECO:0000259" key="4">
    <source>
        <dbReference type="PROSITE" id="PS51387"/>
    </source>
</evidence>
<dbReference type="Pfam" id="PF01565">
    <property type="entry name" value="FAD_binding_4"/>
    <property type="match status" value="1"/>
</dbReference>
<comment type="similarity">
    <text evidence="1">Belongs to the oxygen-dependent FAD-linked oxidoreductase family.</text>
</comment>
<dbReference type="InterPro" id="IPR012951">
    <property type="entry name" value="BBE"/>
</dbReference>
<name>A0AAN8A2H6_9PEZI</name>
<dbReference type="PANTHER" id="PTHR13878:SF91">
    <property type="entry name" value="FAD BINDING DOMAIN PROTEIN (AFU_ORTHOLOGUE AFUA_6G12070)-RELATED"/>
    <property type="match status" value="1"/>
</dbReference>
<dbReference type="InterPro" id="IPR016169">
    <property type="entry name" value="FAD-bd_PCMH_sub2"/>
</dbReference>
<dbReference type="InterPro" id="IPR016166">
    <property type="entry name" value="FAD-bd_PCMH"/>
</dbReference>
<evidence type="ECO:0000256" key="1">
    <source>
        <dbReference type="ARBA" id="ARBA00005466"/>
    </source>
</evidence>